<dbReference type="AlphaFoldDB" id="A0A1H3GWX0"/>
<keyword evidence="3" id="KW-1185">Reference proteome</keyword>
<sequence>MRKKSHLALSNFLIKTSPNSFISKYKMAYRFGNVLPDLRISFLYKRHEINGTIDDLEQYAVSLVFDDKLTDRKRAMMLGEVNHYVSDYFTYPHNDFYKGNMKDHCEYEEILKQMLRRYLKTEHACNILPEIIRARNVEEVFNEIRKMHKLYSKQDAGIFCDIEFIVVVNYLVAKKLLILVQRAQVENKLYSTGSMLF</sequence>
<dbReference type="InterPro" id="IPR029002">
    <property type="entry name" value="PLPC/GPLD1"/>
</dbReference>
<feature type="domain" description="Phospholipase C/D" evidence="1">
    <location>
        <begin position="6"/>
        <end position="153"/>
    </location>
</feature>
<organism evidence="2 3">
    <name type="scientific">Lachnobacterium bovis DSM 14045</name>
    <dbReference type="NCBI Taxonomy" id="1122142"/>
    <lineage>
        <taxon>Bacteria</taxon>
        <taxon>Bacillati</taxon>
        <taxon>Bacillota</taxon>
        <taxon>Clostridia</taxon>
        <taxon>Lachnospirales</taxon>
        <taxon>Lachnospiraceae</taxon>
        <taxon>Lachnobacterium</taxon>
    </lineage>
</organism>
<dbReference type="Pfam" id="PF00882">
    <property type="entry name" value="Zn_dep_PLPC"/>
    <property type="match status" value="1"/>
</dbReference>
<evidence type="ECO:0000313" key="3">
    <source>
        <dbReference type="Proteomes" id="UP000183918"/>
    </source>
</evidence>
<proteinExistence type="predicted"/>
<evidence type="ECO:0000259" key="1">
    <source>
        <dbReference type="Pfam" id="PF00882"/>
    </source>
</evidence>
<dbReference type="Proteomes" id="UP000183918">
    <property type="component" value="Unassembled WGS sequence"/>
</dbReference>
<gene>
    <name evidence="2" type="ORF">SAMN02910414_00671</name>
</gene>
<reference evidence="2 3" key="1">
    <citation type="submission" date="2016-10" db="EMBL/GenBank/DDBJ databases">
        <authorList>
            <person name="de Groot N.N."/>
        </authorList>
    </citation>
    <scope>NUCLEOTIDE SEQUENCE [LARGE SCALE GENOMIC DNA]</scope>
    <source>
        <strain evidence="2 3">DSM 14045</strain>
    </source>
</reference>
<dbReference type="STRING" id="1122142.SAMN02910414_00671"/>
<protein>
    <submittedName>
        <fullName evidence="2">Zinc dependent phospholipase C</fullName>
    </submittedName>
</protein>
<accession>A0A1H3GWX0</accession>
<dbReference type="OrthoDB" id="2878022at2"/>
<name>A0A1H3GWX0_9FIRM</name>
<dbReference type="RefSeq" id="WP_074716160.1">
    <property type="nucleotide sequence ID" value="NZ_FNPG01000007.1"/>
</dbReference>
<evidence type="ECO:0000313" key="2">
    <source>
        <dbReference type="EMBL" id="SDY07004.1"/>
    </source>
</evidence>
<dbReference type="EMBL" id="FNPG01000007">
    <property type="protein sequence ID" value="SDY07004.1"/>
    <property type="molecule type" value="Genomic_DNA"/>
</dbReference>